<evidence type="ECO:0000256" key="2">
    <source>
        <dbReference type="ARBA" id="ARBA00022630"/>
    </source>
</evidence>
<dbReference type="SUPFAM" id="SSF55469">
    <property type="entry name" value="FMN-dependent nitroreductase-like"/>
    <property type="match status" value="1"/>
</dbReference>
<name>A0A346XT83_9ACTN</name>
<dbReference type="OrthoDB" id="3268470at2"/>
<organism evidence="10 11">
    <name type="scientific">Euzebya pacifica</name>
    <dbReference type="NCBI Taxonomy" id="1608957"/>
    <lineage>
        <taxon>Bacteria</taxon>
        <taxon>Bacillati</taxon>
        <taxon>Actinomycetota</taxon>
        <taxon>Nitriliruptoria</taxon>
        <taxon>Euzebyales</taxon>
    </lineage>
</organism>
<dbReference type="InterPro" id="IPR052530">
    <property type="entry name" value="NAD(P)H_nitroreductase"/>
</dbReference>
<comment type="cofactor">
    <cofactor evidence="8">
        <name>FMN</name>
        <dbReference type="ChEBI" id="CHEBI:58210"/>
    </cofactor>
    <text evidence="8">Binds 1 FMN per subunit.</text>
</comment>
<dbReference type="AlphaFoldDB" id="A0A346XT83"/>
<dbReference type="InterPro" id="IPR000415">
    <property type="entry name" value="Nitroreductase-like"/>
</dbReference>
<dbReference type="Pfam" id="PF00881">
    <property type="entry name" value="Nitroreductase"/>
    <property type="match status" value="1"/>
</dbReference>
<evidence type="ECO:0000313" key="11">
    <source>
        <dbReference type="Proteomes" id="UP000264006"/>
    </source>
</evidence>
<evidence type="ECO:0000256" key="3">
    <source>
        <dbReference type="ARBA" id="ARBA00022643"/>
    </source>
</evidence>
<keyword evidence="2 7" id="KW-0285">Flavoprotein</keyword>
<feature type="binding site" description="in other chain" evidence="8">
    <location>
        <begin position="139"/>
        <end position="141"/>
    </location>
    <ligand>
        <name>FMN</name>
        <dbReference type="ChEBI" id="CHEBI:58210"/>
        <note>ligand shared between dimeric partners</note>
    </ligand>
</feature>
<evidence type="ECO:0000256" key="5">
    <source>
        <dbReference type="ARBA" id="ARBA00023002"/>
    </source>
</evidence>
<evidence type="ECO:0000256" key="4">
    <source>
        <dbReference type="ARBA" id="ARBA00022857"/>
    </source>
</evidence>
<evidence type="ECO:0000256" key="1">
    <source>
        <dbReference type="ARBA" id="ARBA00007118"/>
    </source>
</evidence>
<keyword evidence="6 7" id="KW-0520">NAD</keyword>
<feature type="binding site" evidence="8">
    <location>
        <position position="39"/>
    </location>
    <ligand>
        <name>FMN</name>
        <dbReference type="ChEBI" id="CHEBI:58210"/>
        <note>ligand shared between dimeric partners</note>
    </ligand>
</feature>
<reference evidence="10 11" key="1">
    <citation type="submission" date="2018-09" db="EMBL/GenBank/DDBJ databases">
        <title>Complete genome sequence of Euzebya sp. DY32-46 isolated from seawater of Pacific Ocean.</title>
        <authorList>
            <person name="Xu L."/>
            <person name="Wu Y.-H."/>
            <person name="Xu X.-W."/>
        </authorList>
    </citation>
    <scope>NUCLEOTIDE SEQUENCE [LARGE SCALE GENOMIC DNA]</scope>
    <source>
        <strain evidence="10 11">DY32-46</strain>
    </source>
</reference>
<proteinExistence type="inferred from homology"/>
<dbReference type="Gene3D" id="3.40.109.10">
    <property type="entry name" value="NADH Oxidase"/>
    <property type="match status" value="1"/>
</dbReference>
<dbReference type="EMBL" id="CP031165">
    <property type="protein sequence ID" value="AXV05430.1"/>
    <property type="molecule type" value="Genomic_DNA"/>
</dbReference>
<feature type="binding site" description="in other chain" evidence="8">
    <location>
        <begin position="10"/>
        <end position="12"/>
    </location>
    <ligand>
        <name>FMN</name>
        <dbReference type="ChEBI" id="CHEBI:58210"/>
        <note>ligand shared between dimeric partners</note>
    </ligand>
</feature>
<dbReference type="InterPro" id="IPR026021">
    <property type="entry name" value="YdjA-like"/>
</dbReference>
<gene>
    <name evidence="10" type="ORF">DVS28_a0729</name>
</gene>
<keyword evidence="4 7" id="KW-0521">NADP</keyword>
<comment type="similarity">
    <text evidence="1 7">Belongs to the nitroreductase family.</text>
</comment>
<keyword evidence="11" id="KW-1185">Reference proteome</keyword>
<accession>A0A346XT83</accession>
<evidence type="ECO:0000256" key="6">
    <source>
        <dbReference type="ARBA" id="ARBA00023027"/>
    </source>
</evidence>
<keyword evidence="3 7" id="KW-0288">FMN</keyword>
<dbReference type="CDD" id="cd02135">
    <property type="entry name" value="YdjA-like"/>
    <property type="match status" value="1"/>
</dbReference>
<evidence type="ECO:0000256" key="7">
    <source>
        <dbReference type="PIRNR" id="PIRNR000232"/>
    </source>
</evidence>
<dbReference type="EC" id="1.-.-.-" evidence="7"/>
<dbReference type="PANTHER" id="PTHR43821">
    <property type="entry name" value="NAD(P)H NITROREDUCTASE YDJA-RELATED"/>
    <property type="match status" value="1"/>
</dbReference>
<keyword evidence="5 7" id="KW-0560">Oxidoreductase</keyword>
<dbReference type="InterPro" id="IPR029479">
    <property type="entry name" value="Nitroreductase"/>
</dbReference>
<dbReference type="PANTHER" id="PTHR43821:SF1">
    <property type="entry name" value="NAD(P)H NITROREDUCTASE YDJA-RELATED"/>
    <property type="match status" value="1"/>
</dbReference>
<dbReference type="KEGG" id="euz:DVS28_a0729"/>
<evidence type="ECO:0000313" key="10">
    <source>
        <dbReference type="EMBL" id="AXV05430.1"/>
    </source>
</evidence>
<dbReference type="GO" id="GO:0016491">
    <property type="term" value="F:oxidoreductase activity"/>
    <property type="evidence" value="ECO:0007669"/>
    <property type="project" value="UniProtKB-UniRule"/>
</dbReference>
<dbReference type="PIRSF" id="PIRSF000232">
    <property type="entry name" value="YdjA"/>
    <property type="match status" value="1"/>
</dbReference>
<sequence>MDALTAIATRRSVPRLVAPGPDEVTLERLLQAAVAAPDHGQLQPWRFVVIEGDARERLGEVFARAHAAREPDADPGALDKTACKPLRAPTIVAAVSTPFTPEEAWNGKAVPTWEQEAAVAAAVQNLCLAAHAMGLGAMWRTGWFGDAPEVREALALREPDRIIGWVYLGTIPASHRPAPRRPAEMDAVVQRWT</sequence>
<feature type="domain" description="Nitroreductase" evidence="9">
    <location>
        <begin position="7"/>
        <end position="169"/>
    </location>
</feature>
<dbReference type="RefSeq" id="WP_114590241.1">
    <property type="nucleotide sequence ID" value="NZ_CAXIBR010000004.1"/>
</dbReference>
<evidence type="ECO:0000259" key="9">
    <source>
        <dbReference type="Pfam" id="PF00881"/>
    </source>
</evidence>
<protein>
    <recommendedName>
        <fullName evidence="7">Putative NAD(P)H nitroreductase</fullName>
        <ecNumber evidence="7">1.-.-.-</ecNumber>
    </recommendedName>
</protein>
<evidence type="ECO:0000256" key="8">
    <source>
        <dbReference type="PIRSR" id="PIRSR000232-1"/>
    </source>
</evidence>
<dbReference type="Proteomes" id="UP000264006">
    <property type="component" value="Chromosome"/>
</dbReference>